<dbReference type="NCBIfam" id="NF040576">
    <property type="entry name" value="T2SS_GspM_XpsM"/>
    <property type="match status" value="1"/>
</dbReference>
<comment type="caution">
    <text evidence="1">The sequence shown here is derived from an EMBL/GenBank/DDBJ whole genome shotgun (WGS) entry which is preliminary data.</text>
</comment>
<reference evidence="1" key="1">
    <citation type="submission" date="2022-06" db="EMBL/GenBank/DDBJ databases">
        <title>Isolation and Genomics of Futiania mangrovii gen. nov., sp. nov., a Rare and Metabolically-versatile member in the Class Alphaproteobacteria.</title>
        <authorList>
            <person name="Liu L."/>
            <person name="Huang W.-C."/>
            <person name="Pan J."/>
            <person name="Li J."/>
            <person name="Huang Y."/>
            <person name="Du H."/>
            <person name="Liu Y."/>
            <person name="Li M."/>
        </authorList>
    </citation>
    <scope>NUCLEOTIDE SEQUENCE</scope>
    <source>
        <strain evidence="1">FT118</strain>
    </source>
</reference>
<dbReference type="AlphaFoldDB" id="A0A9J6PJB9"/>
<dbReference type="EMBL" id="JAMZFT010000004">
    <property type="protein sequence ID" value="MCP1337875.1"/>
    <property type="molecule type" value="Genomic_DNA"/>
</dbReference>
<accession>A0A9J6PJB9</accession>
<proteinExistence type="predicted"/>
<dbReference type="Pfam" id="PF10741">
    <property type="entry name" value="T2SSM_b"/>
    <property type="match status" value="1"/>
</dbReference>
<organism evidence="1 2">
    <name type="scientific">Futiania mangrovi</name>
    <dbReference type="NCBI Taxonomy" id="2959716"/>
    <lineage>
        <taxon>Bacteria</taxon>
        <taxon>Pseudomonadati</taxon>
        <taxon>Pseudomonadota</taxon>
        <taxon>Alphaproteobacteria</taxon>
        <taxon>Futianiales</taxon>
        <taxon>Futianiaceae</taxon>
        <taxon>Futiania</taxon>
    </lineage>
</organism>
<protein>
    <submittedName>
        <fullName evidence="1">Type II secretion system protein GspM</fullName>
    </submittedName>
</protein>
<evidence type="ECO:0000313" key="1">
    <source>
        <dbReference type="EMBL" id="MCP1337875.1"/>
    </source>
</evidence>
<dbReference type="RefSeq" id="WP_269333835.1">
    <property type="nucleotide sequence ID" value="NZ_JAMZFT010000004.1"/>
</dbReference>
<gene>
    <name evidence="1" type="primary">gspM</name>
    <name evidence="1" type="ORF">NJQ99_15745</name>
</gene>
<evidence type="ECO:0000313" key="2">
    <source>
        <dbReference type="Proteomes" id="UP001055804"/>
    </source>
</evidence>
<dbReference type="InterPro" id="IPR034756">
    <property type="entry name" value="T2SSM_b"/>
</dbReference>
<keyword evidence="2" id="KW-1185">Reference proteome</keyword>
<dbReference type="Proteomes" id="UP001055804">
    <property type="component" value="Unassembled WGS sequence"/>
</dbReference>
<sequence length="197" mass="20914">MIARRDRLATRMRALAVILLPLAVAGIVGIVPAIERHRVAHAEIGTLERTLDALQQRQRDLGALERLRNSLREADPEDFGLLAASTAELARARIQQMVQATAREAEGRVTQIRTAASASPDLAAVAVTLVVPGDALAPFLHRLAQVQPLLFVEQLDVSAPGAGRGRDRDAVLTVTLTLSSMVDITGAAGAAIGEGQR</sequence>
<name>A0A9J6PJB9_9PROT</name>